<name>A0A194X1S4_MOLSC</name>
<keyword evidence="1" id="KW-0472">Membrane</keyword>
<gene>
    <name evidence="2" type="ORF">LY89DRAFT_130574</name>
</gene>
<organism evidence="2 3">
    <name type="scientific">Mollisia scopiformis</name>
    <name type="common">Conifer needle endophyte fungus</name>
    <name type="synonym">Phialocephala scopiformis</name>
    <dbReference type="NCBI Taxonomy" id="149040"/>
    <lineage>
        <taxon>Eukaryota</taxon>
        <taxon>Fungi</taxon>
        <taxon>Dikarya</taxon>
        <taxon>Ascomycota</taxon>
        <taxon>Pezizomycotina</taxon>
        <taxon>Leotiomycetes</taxon>
        <taxon>Helotiales</taxon>
        <taxon>Mollisiaceae</taxon>
        <taxon>Mollisia</taxon>
    </lineage>
</organism>
<dbReference type="AlphaFoldDB" id="A0A194X1S4"/>
<dbReference type="KEGG" id="psco:LY89DRAFT_130574"/>
<keyword evidence="1" id="KW-1133">Transmembrane helix</keyword>
<dbReference type="EMBL" id="KQ947420">
    <property type="protein sequence ID" value="KUJ14148.1"/>
    <property type="molecule type" value="Genomic_DNA"/>
</dbReference>
<evidence type="ECO:0000313" key="3">
    <source>
        <dbReference type="Proteomes" id="UP000070700"/>
    </source>
</evidence>
<feature type="transmembrane region" description="Helical" evidence="1">
    <location>
        <begin position="54"/>
        <end position="72"/>
    </location>
</feature>
<proteinExistence type="predicted"/>
<evidence type="ECO:0000313" key="2">
    <source>
        <dbReference type="EMBL" id="KUJ14148.1"/>
    </source>
</evidence>
<sequence length="78" mass="9238">MKLLRSELEGGREERREIMKLLRSELEGAREERELHAVMELLRPELEGGRKERLRFVFIIALLVLLLSLLPGRTEYLH</sequence>
<dbReference type="GeneID" id="28814966"/>
<reference evidence="2 3" key="1">
    <citation type="submission" date="2015-10" db="EMBL/GenBank/DDBJ databases">
        <title>Full genome of DAOMC 229536 Phialocephala scopiformis, a fungal endophyte of spruce producing the potent anti-insectan compound rugulosin.</title>
        <authorList>
            <consortium name="DOE Joint Genome Institute"/>
            <person name="Walker A.K."/>
            <person name="Frasz S.L."/>
            <person name="Seifert K.A."/>
            <person name="Miller J.D."/>
            <person name="Mondo S.J."/>
            <person name="Labutti K."/>
            <person name="Lipzen A."/>
            <person name="Dockter R."/>
            <person name="Kennedy M."/>
            <person name="Grigoriev I.V."/>
            <person name="Spatafora J.W."/>
        </authorList>
    </citation>
    <scope>NUCLEOTIDE SEQUENCE [LARGE SCALE GENOMIC DNA]</scope>
    <source>
        <strain evidence="2 3">CBS 120377</strain>
    </source>
</reference>
<dbReference type="Proteomes" id="UP000070700">
    <property type="component" value="Unassembled WGS sequence"/>
</dbReference>
<keyword evidence="3" id="KW-1185">Reference proteome</keyword>
<dbReference type="InParanoid" id="A0A194X1S4"/>
<dbReference type="RefSeq" id="XP_018068503.1">
    <property type="nucleotide sequence ID" value="XM_018205240.1"/>
</dbReference>
<keyword evidence="1" id="KW-0812">Transmembrane</keyword>
<accession>A0A194X1S4</accession>
<evidence type="ECO:0000256" key="1">
    <source>
        <dbReference type="SAM" id="Phobius"/>
    </source>
</evidence>
<protein>
    <submittedName>
        <fullName evidence="2">Uncharacterized protein</fullName>
    </submittedName>
</protein>